<comment type="caution">
    <text evidence="6">The sequence shown here is derived from an EMBL/GenBank/DDBJ whole genome shotgun (WGS) entry which is preliminary data.</text>
</comment>
<dbReference type="PANTHER" id="PTHR11081">
    <property type="entry name" value="FLAP ENDONUCLEASE FAMILY MEMBER"/>
    <property type="match status" value="1"/>
</dbReference>
<dbReference type="InterPro" id="IPR029060">
    <property type="entry name" value="PIN-like_dom_sf"/>
</dbReference>
<protein>
    <submittedName>
        <fullName evidence="6">Uncharacterized protein</fullName>
    </submittedName>
</protein>
<evidence type="ECO:0000313" key="6">
    <source>
        <dbReference type="EMBL" id="CAK0783140.1"/>
    </source>
</evidence>
<dbReference type="EMBL" id="CAUYUE010000008">
    <property type="protein sequence ID" value="CAK0783140.1"/>
    <property type="molecule type" value="Genomic_DNA"/>
</dbReference>
<dbReference type="GO" id="GO:0017108">
    <property type="term" value="F:5'-flap endonuclease activity"/>
    <property type="evidence" value="ECO:0007669"/>
    <property type="project" value="TreeGrafter"/>
</dbReference>
<evidence type="ECO:0000256" key="2">
    <source>
        <dbReference type="ARBA" id="ARBA00022801"/>
    </source>
</evidence>
<feature type="domain" description="XPG-I" evidence="4">
    <location>
        <begin position="134"/>
        <end position="208"/>
    </location>
</feature>
<reference evidence="6 7" key="1">
    <citation type="submission" date="2023-10" db="EMBL/GenBank/DDBJ databases">
        <authorList>
            <person name="Maclean D."/>
            <person name="Macfadyen A."/>
        </authorList>
    </citation>
    <scope>NUCLEOTIDE SEQUENCE [LARGE SCALE GENOMIC DNA]</scope>
</reference>
<dbReference type="SUPFAM" id="SSF88723">
    <property type="entry name" value="PIN domain-like"/>
    <property type="match status" value="1"/>
</dbReference>
<feature type="compositionally biased region" description="Polar residues" evidence="3">
    <location>
        <begin position="617"/>
        <end position="627"/>
    </location>
</feature>
<sequence>MGVNDLWKLLREEGLMQEWSVETHAQAAQKAVAEQIEGRVVAVDISQWACNALTQQATAELWTEEGRVAKVAFDRVINLLRFGCIPVGVLDGQAPEAKLATLQARYFVRYNREGGGQGNELFEQQCQTVAKLFRAMGLWVVQAPGEAEATCAALNRDGFVDACATNDSDVLLFGAQTAFHTLKPLTATPNLCAVTKLDMGRVRARLGLGSGGQQALIAMALLMGGDYFIRGAERIGPKQALAVVRHLLQGHSSDEHVVQALRDLLETPDEQHTDLMGLAKCTGCKRCGHEGHRKGKIQSHSGRNPCSSCPSNDEGKCEARGYDLCGCAFHCLSKQRAVVKALERIKATPGFAARACAAHEEYQAQVQDAEEAVHAFCEAHGQAERLFWRHRPDVKTLHNVMSGAGIEWEEATLRGKTISLLMEWDASRPHTEAEFIPTGIVKLHGGLEQTCWRYLMTWKRTSVGSAENRNRDLERLDAKGKATDLRALRVSTVHEHWPRLAEAFKAKRAADAARKASKASKAAARLDQATSGMRQTLRAFLQQKPGRAAAKPAADLTPAGRGLGAVPDAFETASGSMPEELESPAQEASAANASPQKTPSKRRSSADDQAASRTGVAYSSTSETQAQAEACTPPASPLKRLKTPEKASPAMYFSLLSPDLRDWQVSAHRRGAAAPEEYRVNPRTLQLEPIARGGVQRTPAHRRPAGSSAAGLQTGQAGGSSHGQAMQPQQVPQRRKASTKPAHAAGKARAQAAAGSMSINAFFKEQPREGRGALDTAAMQPHTPQLGAARDRRTAASCAPAQGVGSPVAPAVIDLSQPSPELQTPCMARERAGAAVTPSTGPDIVLDLATPPSSQPEEHHCIS</sequence>
<feature type="domain" description="XPG N-terminal" evidence="5">
    <location>
        <begin position="1"/>
        <end position="112"/>
    </location>
</feature>
<evidence type="ECO:0000256" key="1">
    <source>
        <dbReference type="ARBA" id="ARBA00022722"/>
    </source>
</evidence>
<dbReference type="AlphaFoldDB" id="A0AAV1IAT8"/>
<keyword evidence="2" id="KW-0378">Hydrolase</keyword>
<dbReference type="Pfam" id="PF00867">
    <property type="entry name" value="XPG_I"/>
    <property type="match status" value="1"/>
</dbReference>
<dbReference type="SMART" id="SM00485">
    <property type="entry name" value="XPGN"/>
    <property type="match status" value="1"/>
</dbReference>
<dbReference type="SUPFAM" id="SSF47807">
    <property type="entry name" value="5' to 3' exonuclease, C-terminal subdomain"/>
    <property type="match status" value="1"/>
</dbReference>
<dbReference type="Proteomes" id="UP001314263">
    <property type="component" value="Unassembled WGS sequence"/>
</dbReference>
<accession>A0AAV1IAT8</accession>
<gene>
    <name evidence="6" type="ORF">CVIRNUC_006336</name>
</gene>
<keyword evidence="1" id="KW-0540">Nuclease</keyword>
<proteinExistence type="predicted"/>
<dbReference type="Pfam" id="PF00752">
    <property type="entry name" value="XPG_N"/>
    <property type="match status" value="1"/>
</dbReference>
<feature type="compositionally biased region" description="Polar residues" evidence="3">
    <location>
        <begin position="722"/>
        <end position="732"/>
    </location>
</feature>
<dbReference type="PANTHER" id="PTHR11081:SF59">
    <property type="entry name" value="FI23547P1"/>
    <property type="match status" value="1"/>
</dbReference>
<evidence type="ECO:0000259" key="4">
    <source>
        <dbReference type="SMART" id="SM00484"/>
    </source>
</evidence>
<feature type="region of interest" description="Disordered" evidence="3">
    <location>
        <begin position="544"/>
        <end position="641"/>
    </location>
</feature>
<organism evidence="6 7">
    <name type="scientific">Coccomyxa viridis</name>
    <dbReference type="NCBI Taxonomy" id="1274662"/>
    <lineage>
        <taxon>Eukaryota</taxon>
        <taxon>Viridiplantae</taxon>
        <taxon>Chlorophyta</taxon>
        <taxon>core chlorophytes</taxon>
        <taxon>Trebouxiophyceae</taxon>
        <taxon>Trebouxiophyceae incertae sedis</taxon>
        <taxon>Coccomyxaceae</taxon>
        <taxon>Coccomyxa</taxon>
    </lineage>
</organism>
<dbReference type="InterPro" id="IPR006085">
    <property type="entry name" value="XPG_DNA_repair_N"/>
</dbReference>
<evidence type="ECO:0000256" key="3">
    <source>
        <dbReference type="SAM" id="MobiDB-lite"/>
    </source>
</evidence>
<feature type="region of interest" description="Disordered" evidence="3">
    <location>
        <begin position="830"/>
        <end position="863"/>
    </location>
</feature>
<feature type="region of interest" description="Disordered" evidence="3">
    <location>
        <begin position="670"/>
        <end position="753"/>
    </location>
</feature>
<dbReference type="Gene3D" id="1.10.150.20">
    <property type="entry name" value="5' to 3' exonuclease, C-terminal subdomain"/>
    <property type="match status" value="1"/>
</dbReference>
<dbReference type="SMART" id="SM00484">
    <property type="entry name" value="XPGI"/>
    <property type="match status" value="1"/>
</dbReference>
<keyword evidence="7" id="KW-1185">Reference proteome</keyword>
<dbReference type="PRINTS" id="PR00853">
    <property type="entry name" value="XPGRADSUPER"/>
</dbReference>
<evidence type="ECO:0000259" key="5">
    <source>
        <dbReference type="SMART" id="SM00485"/>
    </source>
</evidence>
<feature type="compositionally biased region" description="Polar residues" evidence="3">
    <location>
        <begin position="589"/>
        <end position="598"/>
    </location>
</feature>
<dbReference type="Gene3D" id="3.40.50.1010">
    <property type="entry name" value="5'-nuclease"/>
    <property type="match status" value="1"/>
</dbReference>
<name>A0AAV1IAT8_9CHLO</name>
<evidence type="ECO:0000313" key="7">
    <source>
        <dbReference type="Proteomes" id="UP001314263"/>
    </source>
</evidence>
<dbReference type="InterPro" id="IPR036279">
    <property type="entry name" value="5-3_exonuclease_C_sf"/>
</dbReference>
<dbReference type="InterPro" id="IPR006086">
    <property type="entry name" value="XPG-I_dom"/>
</dbReference>
<feature type="compositionally biased region" description="Low complexity" evidence="3">
    <location>
        <begin position="548"/>
        <end position="559"/>
    </location>
</feature>
<dbReference type="InterPro" id="IPR006084">
    <property type="entry name" value="XPG/Rad2"/>
</dbReference>
<feature type="compositionally biased region" description="Low complexity" evidence="3">
    <location>
        <begin position="742"/>
        <end position="753"/>
    </location>
</feature>